<dbReference type="STRING" id="1392255.A0A2I1CEI9"/>
<proteinExistence type="predicted"/>
<reference evidence="2" key="1">
    <citation type="journal article" date="2018" name="Proc. Natl. Acad. Sci. U.S.A.">
        <title>Linking secondary metabolites to gene clusters through genome sequencing of six diverse Aspergillus species.</title>
        <authorList>
            <person name="Kaerboelling I."/>
            <person name="Vesth T.C."/>
            <person name="Frisvad J.C."/>
            <person name="Nybo J.L."/>
            <person name="Theobald S."/>
            <person name="Kuo A."/>
            <person name="Bowyer P."/>
            <person name="Matsuda Y."/>
            <person name="Mondo S."/>
            <person name="Lyhne E.K."/>
            <person name="Kogle M.E."/>
            <person name="Clum A."/>
            <person name="Lipzen A."/>
            <person name="Salamov A."/>
            <person name="Ngan C.Y."/>
            <person name="Daum C."/>
            <person name="Chiniquy J."/>
            <person name="Barry K."/>
            <person name="LaButti K."/>
            <person name="Haridas S."/>
            <person name="Simmons B.A."/>
            <person name="Magnuson J.K."/>
            <person name="Mortensen U.H."/>
            <person name="Larsen T.O."/>
            <person name="Grigoriev I.V."/>
            <person name="Baker S.E."/>
            <person name="Andersen M.R."/>
        </authorList>
    </citation>
    <scope>NUCLEOTIDE SEQUENCE [LARGE SCALE GENOMIC DNA]</scope>
    <source>
        <strain evidence="2">IBT 16806</strain>
    </source>
</reference>
<name>A0A2I1CEI9_ASPN1</name>
<organism evidence="1 2">
    <name type="scientific">Aspergillus novofumigatus (strain IBT 16806)</name>
    <dbReference type="NCBI Taxonomy" id="1392255"/>
    <lineage>
        <taxon>Eukaryota</taxon>
        <taxon>Fungi</taxon>
        <taxon>Dikarya</taxon>
        <taxon>Ascomycota</taxon>
        <taxon>Pezizomycotina</taxon>
        <taxon>Eurotiomycetes</taxon>
        <taxon>Eurotiomycetidae</taxon>
        <taxon>Eurotiales</taxon>
        <taxon>Aspergillaceae</taxon>
        <taxon>Aspergillus</taxon>
        <taxon>Aspergillus subgen. Fumigati</taxon>
    </lineage>
</organism>
<comment type="caution">
    <text evidence="1">The sequence shown here is derived from an EMBL/GenBank/DDBJ whole genome shotgun (WGS) entry which is preliminary data.</text>
</comment>
<gene>
    <name evidence="1" type="ORF">P174DRAFT_440620</name>
</gene>
<evidence type="ECO:0000313" key="2">
    <source>
        <dbReference type="Proteomes" id="UP000234474"/>
    </source>
</evidence>
<dbReference type="AlphaFoldDB" id="A0A2I1CEI9"/>
<dbReference type="EMBL" id="MSZS01000003">
    <property type="protein sequence ID" value="PKX96036.1"/>
    <property type="molecule type" value="Genomic_DNA"/>
</dbReference>
<dbReference type="GeneID" id="36534421"/>
<dbReference type="OMA" id="GCEAYTA"/>
<accession>A0A2I1CEI9</accession>
<sequence length="103" mass="11276">MKYIRQTTSIPVPEVFGSGICWVGPYIGMSFLEGVPLSQLLKDPSIEGRPVLNPQISDRSLKWAYRKMAALVLELSRHEFDAIGAPAEDEGGFQLPGDLSPST</sequence>
<evidence type="ECO:0000313" key="1">
    <source>
        <dbReference type="EMBL" id="PKX96036.1"/>
    </source>
</evidence>
<dbReference type="OrthoDB" id="5412996at2759"/>
<dbReference type="VEuPathDB" id="FungiDB:P174DRAFT_440620"/>
<protein>
    <submittedName>
        <fullName evidence="1">Uncharacterized protein</fullName>
    </submittedName>
</protein>
<keyword evidence="2" id="KW-1185">Reference proteome</keyword>
<dbReference type="Proteomes" id="UP000234474">
    <property type="component" value="Unassembled WGS sequence"/>
</dbReference>
<dbReference type="RefSeq" id="XP_024684631.1">
    <property type="nucleotide sequence ID" value="XM_024827096.1"/>
</dbReference>